<proteinExistence type="predicted"/>
<dbReference type="RefSeq" id="WP_136666418.1">
    <property type="nucleotide sequence ID" value="NZ_RFLV01000008.1"/>
</dbReference>
<keyword evidence="1" id="KW-0175">Coiled coil</keyword>
<reference evidence="2 3" key="1">
    <citation type="submission" date="2018-10" db="EMBL/GenBank/DDBJ databases">
        <title>Pseudomonas leptonychotis sp. nov., isolated from Weddell seals in Antarctica.</title>
        <authorList>
            <person name="Novakova D."/>
            <person name="Svec P."/>
            <person name="Kralova S."/>
            <person name="Kristofova L."/>
            <person name="Zeman M."/>
            <person name="Pantucek R."/>
            <person name="Maslanova I."/>
            <person name="Sedlacek I."/>
        </authorList>
    </citation>
    <scope>NUCLEOTIDE SEQUENCE [LARGE SCALE GENOMIC DNA]</scope>
    <source>
        <strain evidence="2 3">CCM 8849</strain>
    </source>
</reference>
<dbReference type="AlphaFoldDB" id="A0A4T1ZQC3"/>
<feature type="coiled-coil region" evidence="1">
    <location>
        <begin position="71"/>
        <end position="130"/>
    </location>
</feature>
<name>A0A4T1ZQC3_9PSED</name>
<comment type="caution">
    <text evidence="2">The sequence shown here is derived from an EMBL/GenBank/DDBJ whole genome shotgun (WGS) entry which is preliminary data.</text>
</comment>
<dbReference type="Gene3D" id="1.20.120.1490">
    <property type="match status" value="1"/>
</dbReference>
<dbReference type="EMBL" id="RFLV01000008">
    <property type="protein sequence ID" value="TIH06395.1"/>
    <property type="molecule type" value="Genomic_DNA"/>
</dbReference>
<evidence type="ECO:0000256" key="1">
    <source>
        <dbReference type="SAM" id="Coils"/>
    </source>
</evidence>
<accession>A0A4T1ZQC3</accession>
<evidence type="ECO:0000313" key="3">
    <source>
        <dbReference type="Proteomes" id="UP000307541"/>
    </source>
</evidence>
<protein>
    <submittedName>
        <fullName evidence="2">DUF1931 family protein</fullName>
    </submittedName>
</protein>
<keyword evidence="3" id="KW-1185">Reference proteome</keyword>
<gene>
    <name evidence="2" type="ORF">D8779_20250</name>
</gene>
<evidence type="ECO:0000313" key="2">
    <source>
        <dbReference type="EMBL" id="TIH06395.1"/>
    </source>
</evidence>
<sequence>MGLELTSLSSRMNVALERKSVAAEGAVPSSETDQQALRDSLRVSLSELGKARSAAAQKNRDIDERSLPDVLKDLLKMIRELKAQIEAKKAELKEVMSDQSLDPETKRMKIEALQGELASLQGALSSANATLIKTMREQDLSDQQMQEVASLVMK</sequence>
<organism evidence="2 3">
    <name type="scientific">Pseudomonas leptonychotis</name>
    <dbReference type="NCBI Taxonomy" id="2448482"/>
    <lineage>
        <taxon>Bacteria</taxon>
        <taxon>Pseudomonadati</taxon>
        <taxon>Pseudomonadota</taxon>
        <taxon>Gammaproteobacteria</taxon>
        <taxon>Pseudomonadales</taxon>
        <taxon>Pseudomonadaceae</taxon>
        <taxon>Pseudomonas</taxon>
    </lineage>
</organism>
<dbReference type="OrthoDB" id="8688854at2"/>
<dbReference type="Proteomes" id="UP000307541">
    <property type="component" value="Unassembled WGS sequence"/>
</dbReference>